<organism evidence="3 4">
    <name type="scientific">Spartinivicinus poritis</name>
    <dbReference type="NCBI Taxonomy" id="2994640"/>
    <lineage>
        <taxon>Bacteria</taxon>
        <taxon>Pseudomonadati</taxon>
        <taxon>Pseudomonadota</taxon>
        <taxon>Gammaproteobacteria</taxon>
        <taxon>Oceanospirillales</taxon>
        <taxon>Zooshikellaceae</taxon>
        <taxon>Spartinivicinus</taxon>
    </lineage>
</organism>
<dbReference type="RefSeq" id="WP_274690421.1">
    <property type="nucleotide sequence ID" value="NZ_JAPMOU010000028.1"/>
</dbReference>
<dbReference type="InterPro" id="IPR054402">
    <property type="entry name" value="Tt1218-like_dom"/>
</dbReference>
<keyword evidence="1" id="KW-0812">Transmembrane</keyword>
<comment type="caution">
    <text evidence="3">The sequence shown here is derived from an EMBL/GenBank/DDBJ whole genome shotgun (WGS) entry which is preliminary data.</text>
</comment>
<dbReference type="Pfam" id="PF22150">
    <property type="entry name" value="Tt1218-like"/>
    <property type="match status" value="1"/>
</dbReference>
<sequence length="184" mass="20221">MNKKLKFSQQGVGMIEVLITLLVMTIGLLGIAGLMLYGIKTSHSNYFRTQAMMATQDLIGRMRANTQGVWDGNYELKKTTTVSDKTDTCSGEDKSCTPAQLAKWDLAQWSGLVGMANGQRGISTIGLPNASATVAKDDKDKGRYTITVTWKDIQAKEGGEPDKYETIVDFCRNTVKDDKHNSCI</sequence>
<feature type="domain" description="Type IV pilin Tt1218-like" evidence="2">
    <location>
        <begin position="40"/>
        <end position="106"/>
    </location>
</feature>
<keyword evidence="1" id="KW-0472">Membrane</keyword>
<name>A0ABT5UCI2_9GAMM</name>
<dbReference type="InterPro" id="IPR013362">
    <property type="entry name" value="Pilus_4_PilV"/>
</dbReference>
<feature type="transmembrane region" description="Helical" evidence="1">
    <location>
        <begin position="12"/>
        <end position="39"/>
    </location>
</feature>
<gene>
    <name evidence="3" type="primary">pilV</name>
    <name evidence="3" type="ORF">ORQ98_19220</name>
</gene>
<evidence type="ECO:0000259" key="2">
    <source>
        <dbReference type="Pfam" id="PF22150"/>
    </source>
</evidence>
<keyword evidence="4" id="KW-1185">Reference proteome</keyword>
<dbReference type="EMBL" id="JAPMOU010000028">
    <property type="protein sequence ID" value="MDE1464090.1"/>
    <property type="molecule type" value="Genomic_DNA"/>
</dbReference>
<evidence type="ECO:0000313" key="3">
    <source>
        <dbReference type="EMBL" id="MDE1464090.1"/>
    </source>
</evidence>
<evidence type="ECO:0000256" key="1">
    <source>
        <dbReference type="SAM" id="Phobius"/>
    </source>
</evidence>
<accession>A0ABT5UCI2</accession>
<reference evidence="3 4" key="1">
    <citation type="submission" date="2022-11" db="EMBL/GenBank/DDBJ databases">
        <title>Spartinivicinus poritis sp. nov., isolated from scleractinian coral Porites lutea.</title>
        <authorList>
            <person name="Zhang G."/>
            <person name="Cai L."/>
            <person name="Wei Q."/>
        </authorList>
    </citation>
    <scope>NUCLEOTIDE SEQUENCE [LARGE SCALE GENOMIC DNA]</scope>
    <source>
        <strain evidence="3 4">A2-2</strain>
    </source>
</reference>
<protein>
    <submittedName>
        <fullName evidence="3">Type IV pilus modification protein PilV</fullName>
    </submittedName>
</protein>
<keyword evidence="1" id="KW-1133">Transmembrane helix</keyword>
<dbReference type="NCBIfam" id="TIGR02523">
    <property type="entry name" value="type_IV_pilV"/>
    <property type="match status" value="1"/>
</dbReference>
<dbReference type="Proteomes" id="UP001528823">
    <property type="component" value="Unassembled WGS sequence"/>
</dbReference>
<proteinExistence type="predicted"/>
<evidence type="ECO:0000313" key="4">
    <source>
        <dbReference type="Proteomes" id="UP001528823"/>
    </source>
</evidence>